<dbReference type="CDD" id="cd17536">
    <property type="entry name" value="REC_YesN-like"/>
    <property type="match status" value="1"/>
</dbReference>
<keyword evidence="1" id="KW-0805">Transcription regulation</keyword>
<dbReference type="InterPro" id="IPR011006">
    <property type="entry name" value="CheY-like_superfamily"/>
</dbReference>
<organism evidence="7 8">
    <name type="scientific">Cohnella xylanilytica</name>
    <dbReference type="NCBI Taxonomy" id="557555"/>
    <lineage>
        <taxon>Bacteria</taxon>
        <taxon>Bacillati</taxon>
        <taxon>Bacillota</taxon>
        <taxon>Bacilli</taxon>
        <taxon>Bacillales</taxon>
        <taxon>Paenibacillaceae</taxon>
        <taxon>Cohnella</taxon>
    </lineage>
</organism>
<dbReference type="InterPro" id="IPR018062">
    <property type="entry name" value="HTH_AraC-typ_CS"/>
</dbReference>
<dbReference type="PROSITE" id="PS01124">
    <property type="entry name" value="HTH_ARAC_FAMILY_2"/>
    <property type="match status" value="1"/>
</dbReference>
<dbReference type="Pfam" id="PF12833">
    <property type="entry name" value="HTH_18"/>
    <property type="match status" value="1"/>
</dbReference>
<feature type="domain" description="HTH araC/xylS-type" evidence="5">
    <location>
        <begin position="428"/>
        <end position="526"/>
    </location>
</feature>
<dbReference type="InterPro" id="IPR001789">
    <property type="entry name" value="Sig_transdc_resp-reg_receiver"/>
</dbReference>
<dbReference type="SUPFAM" id="SSF52172">
    <property type="entry name" value="CheY-like"/>
    <property type="match status" value="1"/>
</dbReference>
<dbReference type="EMBL" id="JACJVR010000038">
    <property type="protein sequence ID" value="MBB6691786.1"/>
    <property type="molecule type" value="Genomic_DNA"/>
</dbReference>
<evidence type="ECO:0000313" key="8">
    <source>
        <dbReference type="Proteomes" id="UP000553776"/>
    </source>
</evidence>
<dbReference type="Gene3D" id="1.10.10.60">
    <property type="entry name" value="Homeodomain-like"/>
    <property type="match status" value="2"/>
</dbReference>
<evidence type="ECO:0000256" key="4">
    <source>
        <dbReference type="PROSITE-ProRule" id="PRU00169"/>
    </source>
</evidence>
<dbReference type="RefSeq" id="WP_185135780.1">
    <property type="nucleotide sequence ID" value="NZ_BORM01000059.1"/>
</dbReference>
<keyword evidence="2" id="KW-0238">DNA-binding</keyword>
<keyword evidence="3" id="KW-0804">Transcription</keyword>
<dbReference type="PANTHER" id="PTHR43280:SF10">
    <property type="entry name" value="REGULATORY PROTEIN POCR"/>
    <property type="match status" value="1"/>
</dbReference>
<proteinExistence type="predicted"/>
<dbReference type="SMART" id="SM00342">
    <property type="entry name" value="HTH_ARAC"/>
    <property type="match status" value="1"/>
</dbReference>
<evidence type="ECO:0000313" key="7">
    <source>
        <dbReference type="EMBL" id="MBB6691786.1"/>
    </source>
</evidence>
<evidence type="ECO:0000256" key="2">
    <source>
        <dbReference type="ARBA" id="ARBA00023125"/>
    </source>
</evidence>
<keyword evidence="4" id="KW-0597">Phosphoprotein</keyword>
<comment type="caution">
    <text evidence="7">The sequence shown here is derived from an EMBL/GenBank/DDBJ whole genome shotgun (WGS) entry which is preliminary data.</text>
</comment>
<dbReference type="GO" id="GO:0043565">
    <property type="term" value="F:sequence-specific DNA binding"/>
    <property type="evidence" value="ECO:0007669"/>
    <property type="project" value="InterPro"/>
</dbReference>
<dbReference type="Proteomes" id="UP000553776">
    <property type="component" value="Unassembled WGS sequence"/>
</dbReference>
<name>A0A841TU35_9BACL</name>
<dbReference type="Pfam" id="PF00072">
    <property type="entry name" value="Response_reg"/>
    <property type="match status" value="1"/>
</dbReference>
<dbReference type="AlphaFoldDB" id="A0A841TU35"/>
<dbReference type="PANTHER" id="PTHR43280">
    <property type="entry name" value="ARAC-FAMILY TRANSCRIPTIONAL REGULATOR"/>
    <property type="match status" value="1"/>
</dbReference>
<dbReference type="PROSITE" id="PS00041">
    <property type="entry name" value="HTH_ARAC_FAMILY_1"/>
    <property type="match status" value="1"/>
</dbReference>
<gene>
    <name evidence="7" type="ORF">H7B90_10290</name>
</gene>
<feature type="domain" description="Response regulatory" evidence="6">
    <location>
        <begin position="3"/>
        <end position="121"/>
    </location>
</feature>
<reference evidence="7 8" key="1">
    <citation type="submission" date="2020-08" db="EMBL/GenBank/DDBJ databases">
        <title>Cohnella phylogeny.</title>
        <authorList>
            <person name="Dunlap C."/>
        </authorList>
    </citation>
    <scope>NUCLEOTIDE SEQUENCE [LARGE SCALE GENOMIC DNA]</scope>
    <source>
        <strain evidence="7 8">DSM 25239</strain>
    </source>
</reference>
<evidence type="ECO:0000259" key="5">
    <source>
        <dbReference type="PROSITE" id="PS01124"/>
    </source>
</evidence>
<sequence>MAKLLIVDDEVHAVEGVKAAVDWDKLGISEVLTAYDIRQAKERFEGSSPIDIMLCDIEMPLGSGLELLAWVRQHYPDTESIFLTCHADFQYAKQAIQLGSFDYLLKPIPIPELEDVIANAIAKKAKENKKSEYSQYGQYWIQHQPLLIERFWLDILNRTIPSRPEAIRQAAEERNIPYPERMIFVSVLIAVKRWHKTLNKRDEIILEYALRNSAEELLLKLGVYGQLLPIGKGSLLAILSFERWGEPESQRLVQSCESFISECNRYFYCDLSGYVGRPAHDYELPAMTDQLLSLDRNNVAFDNLVLLLDGPGATQASPHEPELPVWSVLLSEGAHEKLSAEVAAFFAHATSLDAKRLHQFHHDFLQMVYSLLHAKGIQARQLFSDDESVELSLRASHSVREMIDWSRHIIAKATEYVRSVERSGSVVDRTAAYIVQNLDKPLTRDDIARHVYLNPDYLDRIFKKETGVSVTEYVVRERMAVARQLLSKTDLPVHAVASQVGFSNFSHFARIFKKHANRSPLEFRHEEQAGSGGRTGR</sequence>
<accession>A0A841TU35</accession>
<evidence type="ECO:0000259" key="6">
    <source>
        <dbReference type="PROSITE" id="PS50110"/>
    </source>
</evidence>
<dbReference type="SMART" id="SM00448">
    <property type="entry name" value="REC"/>
    <property type="match status" value="1"/>
</dbReference>
<dbReference type="PROSITE" id="PS50110">
    <property type="entry name" value="RESPONSE_REGULATORY"/>
    <property type="match status" value="1"/>
</dbReference>
<dbReference type="Gene3D" id="3.40.50.2300">
    <property type="match status" value="1"/>
</dbReference>
<dbReference type="GO" id="GO:0003700">
    <property type="term" value="F:DNA-binding transcription factor activity"/>
    <property type="evidence" value="ECO:0007669"/>
    <property type="project" value="InterPro"/>
</dbReference>
<dbReference type="SUPFAM" id="SSF46689">
    <property type="entry name" value="Homeodomain-like"/>
    <property type="match status" value="2"/>
</dbReference>
<feature type="modified residue" description="4-aspartylphosphate" evidence="4">
    <location>
        <position position="56"/>
    </location>
</feature>
<dbReference type="InterPro" id="IPR009057">
    <property type="entry name" value="Homeodomain-like_sf"/>
</dbReference>
<protein>
    <submittedName>
        <fullName evidence="7">Response regulator</fullName>
    </submittedName>
</protein>
<evidence type="ECO:0000256" key="3">
    <source>
        <dbReference type="ARBA" id="ARBA00023163"/>
    </source>
</evidence>
<dbReference type="InterPro" id="IPR018060">
    <property type="entry name" value="HTH_AraC"/>
</dbReference>
<dbReference type="GO" id="GO:0000160">
    <property type="term" value="P:phosphorelay signal transduction system"/>
    <property type="evidence" value="ECO:0007669"/>
    <property type="project" value="InterPro"/>
</dbReference>
<evidence type="ECO:0000256" key="1">
    <source>
        <dbReference type="ARBA" id="ARBA00023015"/>
    </source>
</evidence>
<keyword evidence="8" id="KW-1185">Reference proteome</keyword>